<dbReference type="Proteomes" id="UP001597227">
    <property type="component" value="Unassembled WGS sequence"/>
</dbReference>
<reference evidence="2" key="1">
    <citation type="journal article" date="2019" name="Int. J. Syst. Evol. Microbiol.">
        <title>The Global Catalogue of Microorganisms (GCM) 10K type strain sequencing project: providing services to taxonomists for standard genome sequencing and annotation.</title>
        <authorList>
            <consortium name="The Broad Institute Genomics Platform"/>
            <consortium name="The Broad Institute Genome Sequencing Center for Infectious Disease"/>
            <person name="Wu L."/>
            <person name="Ma J."/>
        </authorList>
    </citation>
    <scope>NUCLEOTIDE SEQUENCE [LARGE SCALE GENOMIC DNA]</scope>
    <source>
        <strain evidence="2">CCUG 15531</strain>
    </source>
</reference>
<gene>
    <name evidence="1" type="ORF">ACFSFW_11710</name>
</gene>
<dbReference type="EMBL" id="JBHUEK010000018">
    <property type="protein sequence ID" value="MFD1779336.1"/>
    <property type="molecule type" value="Genomic_DNA"/>
</dbReference>
<comment type="caution">
    <text evidence="1">The sequence shown here is derived from an EMBL/GenBank/DDBJ whole genome shotgun (WGS) entry which is preliminary data.</text>
</comment>
<dbReference type="RefSeq" id="WP_388038388.1">
    <property type="nucleotide sequence ID" value="NZ_JBHUEK010000018.1"/>
</dbReference>
<dbReference type="InterPro" id="IPR036873">
    <property type="entry name" value="Rhodanese-like_dom_sf"/>
</dbReference>
<protein>
    <recommendedName>
        <fullName evidence="3">Rhodanese domain-containing protein</fullName>
    </recommendedName>
</protein>
<organism evidence="1 2">
    <name type="scientific">Fredinandcohnia salidurans</name>
    <dbReference type="NCBI Taxonomy" id="2595041"/>
    <lineage>
        <taxon>Bacteria</taxon>
        <taxon>Bacillati</taxon>
        <taxon>Bacillota</taxon>
        <taxon>Bacilli</taxon>
        <taxon>Bacillales</taxon>
        <taxon>Bacillaceae</taxon>
        <taxon>Fredinandcohnia</taxon>
    </lineage>
</organism>
<sequence>MHLILFSLLLLFIVWELYKRYFPIIGIHCEDVLKVDLTNIEVIDVRDYNISYKDVIENSINIPVAYLARYCYEIPDKKVYVVASTRLEKNVAIRILRRKGFRVSGYSIIGSRKFCCKYAVT</sequence>
<keyword evidence="2" id="KW-1185">Reference proteome</keyword>
<evidence type="ECO:0008006" key="3">
    <source>
        <dbReference type="Google" id="ProtNLM"/>
    </source>
</evidence>
<dbReference type="Gene3D" id="3.40.250.10">
    <property type="entry name" value="Rhodanese-like domain"/>
    <property type="match status" value="1"/>
</dbReference>
<evidence type="ECO:0000313" key="2">
    <source>
        <dbReference type="Proteomes" id="UP001597227"/>
    </source>
</evidence>
<name>A0ABW4MP96_9BACI</name>
<dbReference type="SUPFAM" id="SSF52821">
    <property type="entry name" value="Rhodanese/Cell cycle control phosphatase"/>
    <property type="match status" value="1"/>
</dbReference>
<proteinExistence type="predicted"/>
<evidence type="ECO:0000313" key="1">
    <source>
        <dbReference type="EMBL" id="MFD1779336.1"/>
    </source>
</evidence>
<accession>A0ABW4MP96</accession>